<dbReference type="AlphaFoldDB" id="A0A137P3S1"/>
<dbReference type="Pfam" id="PF06437">
    <property type="entry name" value="ISN1"/>
    <property type="match status" value="1"/>
</dbReference>
<dbReference type="GO" id="GO:0009117">
    <property type="term" value="P:nucleotide metabolic process"/>
    <property type="evidence" value="ECO:0007669"/>
    <property type="project" value="InterPro"/>
</dbReference>
<dbReference type="Proteomes" id="UP000070444">
    <property type="component" value="Unassembled WGS sequence"/>
</dbReference>
<keyword evidence="2" id="KW-1185">Reference proteome</keyword>
<proteinExistence type="predicted"/>
<name>A0A137P3S1_CONC2</name>
<dbReference type="InterPro" id="IPR009453">
    <property type="entry name" value="ISN1"/>
</dbReference>
<evidence type="ECO:0000313" key="1">
    <source>
        <dbReference type="EMBL" id="KXN69589.1"/>
    </source>
</evidence>
<sequence>MSRSNCFYEDTMLWIRPALDNLCNETSNNFQMGYFISDDETVDNCSFNVGNTSTINLLNGKVNDNTRTLKTLKTRTYYQGYRILSNLVQGLRHKASPLPIYLTPIDSYNKTHNKEIRNVYELPALGNKSIGVQLLQRYLKAGPEQTLHVGDQFLSTGNDYANSFG</sequence>
<dbReference type="EMBL" id="KQ964530">
    <property type="protein sequence ID" value="KXN69589.1"/>
    <property type="molecule type" value="Genomic_DNA"/>
</dbReference>
<dbReference type="GO" id="GO:0006190">
    <property type="term" value="P:inosine salvage"/>
    <property type="evidence" value="ECO:0007669"/>
    <property type="project" value="InterPro"/>
</dbReference>
<dbReference type="GO" id="GO:0000287">
    <property type="term" value="F:magnesium ion binding"/>
    <property type="evidence" value="ECO:0007669"/>
    <property type="project" value="InterPro"/>
</dbReference>
<gene>
    <name evidence="1" type="ORF">CONCODRAFT_8011</name>
</gene>
<evidence type="ECO:0000313" key="2">
    <source>
        <dbReference type="Proteomes" id="UP000070444"/>
    </source>
</evidence>
<accession>A0A137P3S1</accession>
<reference evidence="1 2" key="1">
    <citation type="journal article" date="2015" name="Genome Biol. Evol.">
        <title>Phylogenomic analyses indicate that early fungi evolved digesting cell walls of algal ancestors of land plants.</title>
        <authorList>
            <person name="Chang Y."/>
            <person name="Wang S."/>
            <person name="Sekimoto S."/>
            <person name="Aerts A.L."/>
            <person name="Choi C."/>
            <person name="Clum A."/>
            <person name="LaButti K.M."/>
            <person name="Lindquist E.A."/>
            <person name="Yee Ngan C."/>
            <person name="Ohm R.A."/>
            <person name="Salamov A.A."/>
            <person name="Grigoriev I.V."/>
            <person name="Spatafora J.W."/>
            <person name="Berbee M.L."/>
        </authorList>
    </citation>
    <scope>NUCLEOTIDE SEQUENCE [LARGE SCALE GENOMIC DNA]</scope>
    <source>
        <strain evidence="1 2">NRRL 28638</strain>
    </source>
</reference>
<dbReference type="GO" id="GO:0008253">
    <property type="term" value="F:5'-nucleotidase activity"/>
    <property type="evidence" value="ECO:0007669"/>
    <property type="project" value="InterPro"/>
</dbReference>
<organism evidence="1 2">
    <name type="scientific">Conidiobolus coronatus (strain ATCC 28846 / CBS 209.66 / NRRL 28638)</name>
    <name type="common">Delacroixia coronata</name>
    <dbReference type="NCBI Taxonomy" id="796925"/>
    <lineage>
        <taxon>Eukaryota</taxon>
        <taxon>Fungi</taxon>
        <taxon>Fungi incertae sedis</taxon>
        <taxon>Zoopagomycota</taxon>
        <taxon>Entomophthoromycotina</taxon>
        <taxon>Entomophthoromycetes</taxon>
        <taxon>Entomophthorales</taxon>
        <taxon>Ancylistaceae</taxon>
        <taxon>Conidiobolus</taxon>
    </lineage>
</organism>
<protein>
    <submittedName>
        <fullName evidence="1">Uncharacterized protein</fullName>
    </submittedName>
</protein>